<accession>A0A4Q1AZN4</accession>
<proteinExistence type="predicted"/>
<dbReference type="Proteomes" id="UP000289758">
    <property type="component" value="Unassembled WGS sequence"/>
</dbReference>
<dbReference type="OrthoDB" id="5348970at2"/>
<evidence type="ECO:0000313" key="2">
    <source>
        <dbReference type="Proteomes" id="UP000289758"/>
    </source>
</evidence>
<reference evidence="1 2" key="1">
    <citation type="submission" date="2017-10" db="EMBL/GenBank/DDBJ databases">
        <title>Genomics of the genus Arcobacter.</title>
        <authorList>
            <person name="Perez-Cataluna A."/>
            <person name="Figueras M.J."/>
        </authorList>
    </citation>
    <scope>NUCLEOTIDE SEQUENCE [LARGE SCALE GENOMIC DNA]</scope>
    <source>
        <strain evidence="1 2">CECT 8441</strain>
    </source>
</reference>
<dbReference type="AlphaFoldDB" id="A0A4Q1AZN4"/>
<protein>
    <recommendedName>
        <fullName evidence="3">LPS export ABC transporter periplasmic protein LptC</fullName>
    </recommendedName>
</protein>
<name>A0A4Q1AZN4_9BACT</name>
<dbReference type="RefSeq" id="WP_129086560.1">
    <property type="nucleotide sequence ID" value="NZ_CP053836.1"/>
</dbReference>
<evidence type="ECO:0000313" key="1">
    <source>
        <dbReference type="EMBL" id="RXK07688.1"/>
    </source>
</evidence>
<keyword evidence="2" id="KW-1185">Reference proteome</keyword>
<gene>
    <name evidence="1" type="ORF">CRV07_04295</name>
</gene>
<organism evidence="1 2">
    <name type="scientific">Halarcobacter ebronensis</name>
    <dbReference type="NCBI Taxonomy" id="1462615"/>
    <lineage>
        <taxon>Bacteria</taxon>
        <taxon>Pseudomonadati</taxon>
        <taxon>Campylobacterota</taxon>
        <taxon>Epsilonproteobacteria</taxon>
        <taxon>Campylobacterales</taxon>
        <taxon>Arcobacteraceae</taxon>
        <taxon>Halarcobacter</taxon>
    </lineage>
</organism>
<evidence type="ECO:0008006" key="3">
    <source>
        <dbReference type="Google" id="ProtNLM"/>
    </source>
</evidence>
<sequence>MAVRIFVSALFIITVIAYFIPANKRANNNKDKDLPLLIFIDSTMYTLNTDSLNRIIFSKKAIRYTDRDVMNDSSLMLKSLDKDNKKITDTLLADMIIRRGDEFKFLNDVKFTRNNYVTLNTDELLYNSKTKIATNTLPFEGTYFNHYIKGKSVYLDLNKYYMESLDTHFEIEIQKKGN</sequence>
<comment type="caution">
    <text evidence="1">The sequence shown here is derived from an EMBL/GenBank/DDBJ whole genome shotgun (WGS) entry which is preliminary data.</text>
</comment>
<dbReference type="EMBL" id="PDKK01000002">
    <property type="protein sequence ID" value="RXK07688.1"/>
    <property type="molecule type" value="Genomic_DNA"/>
</dbReference>